<comment type="caution">
    <text evidence="2">The sequence shown here is derived from an EMBL/GenBank/DDBJ whole genome shotgun (WGS) entry which is preliminary data.</text>
</comment>
<keyword evidence="3" id="KW-1185">Reference proteome</keyword>
<feature type="compositionally biased region" description="Low complexity" evidence="1">
    <location>
        <begin position="24"/>
        <end position="65"/>
    </location>
</feature>
<organism evidence="2 3">
    <name type="scientific">Triparma retinervis</name>
    <dbReference type="NCBI Taxonomy" id="2557542"/>
    <lineage>
        <taxon>Eukaryota</taxon>
        <taxon>Sar</taxon>
        <taxon>Stramenopiles</taxon>
        <taxon>Ochrophyta</taxon>
        <taxon>Bolidophyceae</taxon>
        <taxon>Parmales</taxon>
        <taxon>Triparmaceae</taxon>
        <taxon>Triparma</taxon>
    </lineage>
</organism>
<dbReference type="AlphaFoldDB" id="A0A9W7DU77"/>
<sequence length="135" mass="14438">MEGGVCGVGMQFIVGRKSLEGGQPSQSYTNPSSPSTPDSHSTSETNPTSTSSRTTATNSSSPNATQPTSFNLNISTLSSTAKRHSNFAQKIVTEVRDTVQDNYLKRCEEFGGKVVSRIPKTAQDVWKFASGQGKM</sequence>
<name>A0A9W7DU77_9STRA</name>
<dbReference type="Proteomes" id="UP001165082">
    <property type="component" value="Unassembled WGS sequence"/>
</dbReference>
<evidence type="ECO:0000313" key="3">
    <source>
        <dbReference type="Proteomes" id="UP001165082"/>
    </source>
</evidence>
<feature type="region of interest" description="Disordered" evidence="1">
    <location>
        <begin position="17"/>
        <end position="72"/>
    </location>
</feature>
<dbReference type="OrthoDB" id="10473794at2759"/>
<proteinExistence type="predicted"/>
<evidence type="ECO:0000313" key="2">
    <source>
        <dbReference type="EMBL" id="GMH55188.1"/>
    </source>
</evidence>
<gene>
    <name evidence="2" type="ORF">TrRE_jg7856</name>
</gene>
<accession>A0A9W7DU77</accession>
<evidence type="ECO:0000256" key="1">
    <source>
        <dbReference type="SAM" id="MobiDB-lite"/>
    </source>
</evidence>
<protein>
    <submittedName>
        <fullName evidence="2">Uncharacterized protein</fullName>
    </submittedName>
</protein>
<dbReference type="EMBL" id="BRXZ01000830">
    <property type="protein sequence ID" value="GMH55188.1"/>
    <property type="molecule type" value="Genomic_DNA"/>
</dbReference>
<reference evidence="2" key="1">
    <citation type="submission" date="2022-07" db="EMBL/GenBank/DDBJ databases">
        <title>Genome analysis of Parmales, a sister group of diatoms, reveals the evolutionary specialization of diatoms from phago-mixotrophs to photoautotrophs.</title>
        <authorList>
            <person name="Ban H."/>
            <person name="Sato S."/>
            <person name="Yoshikawa S."/>
            <person name="Kazumasa Y."/>
            <person name="Nakamura Y."/>
            <person name="Ichinomiya M."/>
            <person name="Saitoh K."/>
            <person name="Sato N."/>
            <person name="Blanc-Mathieu R."/>
            <person name="Endo H."/>
            <person name="Kuwata A."/>
            <person name="Ogata H."/>
        </authorList>
    </citation>
    <scope>NUCLEOTIDE SEQUENCE</scope>
</reference>